<dbReference type="STRING" id="1507870.A0A1V8TEK8"/>
<evidence type="ECO:0000256" key="9">
    <source>
        <dbReference type="ARBA" id="ARBA00023269"/>
    </source>
</evidence>
<dbReference type="OrthoDB" id="257350at2759"/>
<keyword evidence="9 10" id="KW-0544">Nucleosome core</keyword>
<dbReference type="GO" id="GO:0003677">
    <property type="term" value="F:DNA binding"/>
    <property type="evidence" value="ECO:0007669"/>
    <property type="project" value="UniProtKB-KW"/>
</dbReference>
<dbReference type="Gene3D" id="1.10.20.10">
    <property type="entry name" value="Histone, subunit A"/>
    <property type="match status" value="1"/>
</dbReference>
<dbReference type="SMART" id="SM00417">
    <property type="entry name" value="H4"/>
    <property type="match status" value="1"/>
</dbReference>
<comment type="subunit">
    <text evidence="5 10">The nucleosome is a histone octamer containing two molecules each of H2A, H2B, H3 and H4 assembled in one H3-H4 heterotetramer and two H2A-H2B heterodimers. The octamer wraps approximately 147 bp of DNA.</text>
</comment>
<comment type="caution">
    <text evidence="12">The sequence shown here is derived from an EMBL/GenBank/DDBJ whole genome shotgun (WGS) entry which is preliminary data.</text>
</comment>
<dbReference type="GO" id="GO:0030527">
    <property type="term" value="F:structural constituent of chromatin"/>
    <property type="evidence" value="ECO:0007669"/>
    <property type="project" value="InterPro"/>
</dbReference>
<accession>A0A1V8TEK8</accession>
<dbReference type="GO" id="GO:0005634">
    <property type="term" value="C:nucleus"/>
    <property type="evidence" value="ECO:0007669"/>
    <property type="project" value="UniProtKB-SubCell"/>
</dbReference>
<organism evidence="12 13">
    <name type="scientific">Cryoendolithus antarcticus</name>
    <dbReference type="NCBI Taxonomy" id="1507870"/>
    <lineage>
        <taxon>Eukaryota</taxon>
        <taxon>Fungi</taxon>
        <taxon>Dikarya</taxon>
        <taxon>Ascomycota</taxon>
        <taxon>Pezizomycotina</taxon>
        <taxon>Dothideomycetes</taxon>
        <taxon>Dothideomycetidae</taxon>
        <taxon>Cladosporiales</taxon>
        <taxon>Cladosporiaceae</taxon>
        <taxon>Cryoendolithus</taxon>
    </lineage>
</organism>
<evidence type="ECO:0000256" key="1">
    <source>
        <dbReference type="ARBA" id="ARBA00002001"/>
    </source>
</evidence>
<evidence type="ECO:0000256" key="3">
    <source>
        <dbReference type="ARBA" id="ARBA00004286"/>
    </source>
</evidence>
<dbReference type="AlphaFoldDB" id="A0A1V8TEK8"/>
<dbReference type="Proteomes" id="UP000192596">
    <property type="component" value="Unassembled WGS sequence"/>
</dbReference>
<gene>
    <name evidence="12" type="ORF">B0A48_05107</name>
</gene>
<dbReference type="EMBL" id="NAJO01000010">
    <property type="protein sequence ID" value="OQO09704.1"/>
    <property type="molecule type" value="Genomic_DNA"/>
</dbReference>
<sequence>MPPARSSNDILRSDVSGIASSSIRPAIGLGKGKGKRGFGSVGASKSKSKRHRKIIRDNIHGITKPDIRRLARRGGVKRISSDIYPKTREVLKMYLEEVLHDCCAVVSTFNRKTITVTDVVFALRRRGTSLYGFGTGNTRGRGGD</sequence>
<dbReference type="InterPro" id="IPR001951">
    <property type="entry name" value="Histone_H4"/>
</dbReference>
<evidence type="ECO:0000256" key="7">
    <source>
        <dbReference type="ARBA" id="ARBA00023125"/>
    </source>
</evidence>
<comment type="similarity">
    <text evidence="4 10">Belongs to the histone H4 family.</text>
</comment>
<name>A0A1V8TEK8_9PEZI</name>
<reference evidence="13" key="1">
    <citation type="submission" date="2017-03" db="EMBL/GenBank/DDBJ databases">
        <title>Genomes of endolithic fungi from Antarctica.</title>
        <authorList>
            <person name="Coleine C."/>
            <person name="Masonjones S."/>
            <person name="Stajich J.E."/>
        </authorList>
    </citation>
    <scope>NUCLEOTIDE SEQUENCE [LARGE SCALE GENOMIC DNA]</scope>
    <source>
        <strain evidence="13">CCFEE 5527</strain>
    </source>
</reference>
<comment type="subcellular location">
    <subcellularLocation>
        <location evidence="3">Chromosome</location>
    </subcellularLocation>
    <subcellularLocation>
        <location evidence="2">Nucleus</location>
    </subcellularLocation>
</comment>
<evidence type="ECO:0000256" key="5">
    <source>
        <dbReference type="ARBA" id="ARBA00011538"/>
    </source>
</evidence>
<dbReference type="SUPFAM" id="SSF47113">
    <property type="entry name" value="Histone-fold"/>
    <property type="match status" value="1"/>
</dbReference>
<evidence type="ECO:0000256" key="2">
    <source>
        <dbReference type="ARBA" id="ARBA00004123"/>
    </source>
</evidence>
<keyword evidence="8 10" id="KW-0539">Nucleus</keyword>
<keyword evidence="13" id="KW-1185">Reference proteome</keyword>
<evidence type="ECO:0000256" key="6">
    <source>
        <dbReference type="ARBA" id="ARBA00022454"/>
    </source>
</evidence>
<dbReference type="PRINTS" id="PR00623">
    <property type="entry name" value="HISTONEH4"/>
</dbReference>
<proteinExistence type="inferred from homology"/>
<dbReference type="PANTHER" id="PTHR10484">
    <property type="entry name" value="HISTONE H4"/>
    <property type="match status" value="1"/>
</dbReference>
<dbReference type="GO" id="GO:0000786">
    <property type="term" value="C:nucleosome"/>
    <property type="evidence" value="ECO:0007669"/>
    <property type="project" value="UniProtKB-KW"/>
</dbReference>
<protein>
    <recommendedName>
        <fullName evidence="10">Histone H4</fullName>
    </recommendedName>
</protein>
<evidence type="ECO:0000256" key="10">
    <source>
        <dbReference type="RuleBase" id="RU000528"/>
    </source>
</evidence>
<evidence type="ECO:0000313" key="13">
    <source>
        <dbReference type="Proteomes" id="UP000192596"/>
    </source>
</evidence>
<dbReference type="InParanoid" id="A0A1V8TEK8"/>
<comment type="function">
    <text evidence="1 10">Core component of nucleosome. Nucleosomes wrap and compact DNA into chromatin, limiting DNA accessibility to the cellular machineries which require DNA as a template. Histones thereby play a central role in transcription regulation, DNA repair, DNA replication and chromosomal stability. DNA accessibility is regulated via a complex set of post-translational modifications of histones, also called histone code, and nucleosome remodeling.</text>
</comment>
<dbReference type="FunFam" id="1.10.20.10:FF:000012">
    <property type="entry name" value="Histone H4"/>
    <property type="match status" value="1"/>
</dbReference>
<dbReference type="CDD" id="cd22912">
    <property type="entry name" value="HFD_H4"/>
    <property type="match status" value="1"/>
</dbReference>
<evidence type="ECO:0000256" key="11">
    <source>
        <dbReference type="SAM" id="MobiDB-lite"/>
    </source>
</evidence>
<keyword evidence="7 10" id="KW-0238">DNA-binding</keyword>
<feature type="region of interest" description="Disordered" evidence="11">
    <location>
        <begin position="24"/>
        <end position="50"/>
    </location>
</feature>
<dbReference type="GO" id="GO:0046982">
    <property type="term" value="F:protein heterodimerization activity"/>
    <property type="evidence" value="ECO:0007669"/>
    <property type="project" value="InterPro"/>
</dbReference>
<keyword evidence="6 10" id="KW-0158">Chromosome</keyword>
<evidence type="ECO:0000313" key="12">
    <source>
        <dbReference type="EMBL" id="OQO09704.1"/>
    </source>
</evidence>
<evidence type="ECO:0000256" key="4">
    <source>
        <dbReference type="ARBA" id="ARBA00006564"/>
    </source>
</evidence>
<evidence type="ECO:0000256" key="8">
    <source>
        <dbReference type="ARBA" id="ARBA00023242"/>
    </source>
</evidence>
<dbReference type="InterPro" id="IPR009072">
    <property type="entry name" value="Histone-fold"/>
</dbReference>